<reference evidence="1 2" key="1">
    <citation type="submission" date="2014-07" db="EMBL/GenBank/DDBJ databases">
        <title>Biosystematic studies on Modestobacter strains isolated from extreme hyper-arid desert soil and from historic building.</title>
        <authorList>
            <person name="Bukarasam K."/>
            <person name="Bull A."/>
            <person name="Girard G."/>
            <person name="van Wezel G."/>
            <person name="Goodfellow M."/>
        </authorList>
    </citation>
    <scope>NUCLEOTIDE SEQUENCE [LARGE SCALE GENOMIC DNA]</scope>
    <source>
        <strain evidence="1 2">KNN45-2b</strain>
    </source>
</reference>
<name>A0A098YAB9_9ACTN</name>
<dbReference type="RefSeq" id="WP_036334726.1">
    <property type="nucleotide sequence ID" value="NZ_JPMX01000023.1"/>
</dbReference>
<dbReference type="AlphaFoldDB" id="A0A098YAB9"/>
<organism evidence="1 2">
    <name type="scientific">Modestobacter caceresii</name>
    <dbReference type="NCBI Taxonomy" id="1522368"/>
    <lineage>
        <taxon>Bacteria</taxon>
        <taxon>Bacillati</taxon>
        <taxon>Actinomycetota</taxon>
        <taxon>Actinomycetes</taxon>
        <taxon>Geodermatophilales</taxon>
        <taxon>Geodermatophilaceae</taxon>
        <taxon>Modestobacter</taxon>
    </lineage>
</organism>
<sequence>MISHYMTTVPLRIDGGRLVEIDCWMKPFDVVALGCACGYLHRLLDAADLGLNALQAFCGDPTDDVFERLTVELQVSDHAAAMVPALQDWVMSMGVPEHVGGQS</sequence>
<protein>
    <submittedName>
        <fullName evidence="1">Uncharacterized protein</fullName>
    </submittedName>
</protein>
<gene>
    <name evidence="1" type="ORF">IN07_07505</name>
</gene>
<proteinExistence type="predicted"/>
<dbReference type="OrthoDB" id="9840502at2"/>
<keyword evidence="2" id="KW-1185">Reference proteome</keyword>
<accession>A0A098YAB9</accession>
<comment type="caution">
    <text evidence="1">The sequence shown here is derived from an EMBL/GenBank/DDBJ whole genome shotgun (WGS) entry which is preliminary data.</text>
</comment>
<dbReference type="EMBL" id="JPMX01000023">
    <property type="protein sequence ID" value="KGH47444.1"/>
    <property type="molecule type" value="Genomic_DNA"/>
</dbReference>
<dbReference type="Proteomes" id="UP000029713">
    <property type="component" value="Unassembled WGS sequence"/>
</dbReference>
<evidence type="ECO:0000313" key="1">
    <source>
        <dbReference type="EMBL" id="KGH47444.1"/>
    </source>
</evidence>
<evidence type="ECO:0000313" key="2">
    <source>
        <dbReference type="Proteomes" id="UP000029713"/>
    </source>
</evidence>